<protein>
    <recommendedName>
        <fullName evidence="7">Thiol:disulfide interchange protein</fullName>
    </recommendedName>
</protein>
<comment type="function">
    <text evidence="7">Required for disulfide bond formation in some periplasmic proteins. Acts by transferring its disulfide bond to other proteins and is reduced in the process.</text>
</comment>
<evidence type="ECO:0000259" key="8">
    <source>
        <dbReference type="Pfam" id="PF10411"/>
    </source>
</evidence>
<dbReference type="CDD" id="cd03020">
    <property type="entry name" value="DsbA_DsbC_DsbG"/>
    <property type="match status" value="1"/>
</dbReference>
<keyword evidence="10" id="KW-0413">Isomerase</keyword>
<accession>H8YXE7</accession>
<dbReference type="GO" id="GO:0016853">
    <property type="term" value="F:isomerase activity"/>
    <property type="evidence" value="ECO:0007669"/>
    <property type="project" value="UniProtKB-KW"/>
</dbReference>
<dbReference type="InterPro" id="IPR051470">
    <property type="entry name" value="Thiol:disulfide_interchange"/>
</dbReference>
<dbReference type="Pfam" id="PF10411">
    <property type="entry name" value="DsbC_N"/>
    <property type="match status" value="1"/>
</dbReference>
<name>H8YXE7_9GAMM</name>
<evidence type="ECO:0000313" key="10">
    <source>
        <dbReference type="EMBL" id="EIC23123.1"/>
    </source>
</evidence>
<dbReference type="SUPFAM" id="SSF52833">
    <property type="entry name" value="Thioredoxin-like"/>
    <property type="match status" value="1"/>
</dbReference>
<dbReference type="SUPFAM" id="SSF54423">
    <property type="entry name" value="DsbC/DsbG N-terminal domain-like"/>
    <property type="match status" value="1"/>
</dbReference>
<evidence type="ECO:0000256" key="6">
    <source>
        <dbReference type="ARBA" id="ARBA00023284"/>
    </source>
</evidence>
<dbReference type="STRING" id="631362.Thi970DRAFT_00775"/>
<evidence type="ECO:0000256" key="3">
    <source>
        <dbReference type="ARBA" id="ARBA00022729"/>
    </source>
</evidence>
<dbReference type="AlphaFoldDB" id="H8YXE7"/>
<dbReference type="Proteomes" id="UP000002964">
    <property type="component" value="Unassembled WGS sequence"/>
</dbReference>
<gene>
    <name evidence="10" type="ORF">Thi970DRAFT_00775</name>
</gene>
<evidence type="ECO:0000259" key="9">
    <source>
        <dbReference type="Pfam" id="PF13098"/>
    </source>
</evidence>
<dbReference type="PANTHER" id="PTHR35272">
    <property type="entry name" value="THIOL:DISULFIDE INTERCHANGE PROTEIN DSBC-RELATED"/>
    <property type="match status" value="1"/>
</dbReference>
<evidence type="ECO:0000256" key="7">
    <source>
        <dbReference type="RuleBase" id="RU364038"/>
    </source>
</evidence>
<dbReference type="EMBL" id="JH603168">
    <property type="protein sequence ID" value="EIC23123.1"/>
    <property type="molecule type" value="Genomic_DNA"/>
</dbReference>
<evidence type="ECO:0000256" key="1">
    <source>
        <dbReference type="ARBA" id="ARBA00004418"/>
    </source>
</evidence>
<reference evidence="11" key="1">
    <citation type="submission" date="2011-06" db="EMBL/GenBank/DDBJ databases">
        <authorList>
            <consortium name="US DOE Joint Genome Institute (JGI-PGF)"/>
            <person name="Lucas S."/>
            <person name="Han J."/>
            <person name="Lapidus A."/>
            <person name="Cheng J.-F."/>
            <person name="Goodwin L."/>
            <person name="Pitluck S."/>
            <person name="Peters L."/>
            <person name="Land M.L."/>
            <person name="Hauser L."/>
            <person name="Vogl K."/>
            <person name="Liu Z."/>
            <person name="Overmann J."/>
            <person name="Frigaard N.-U."/>
            <person name="Bryant D.A."/>
            <person name="Woyke T.J."/>
        </authorList>
    </citation>
    <scope>NUCLEOTIDE SEQUENCE [LARGE SCALE GENOMIC DNA]</scope>
    <source>
        <strain evidence="11">970</strain>
    </source>
</reference>
<reference evidence="10 11" key="2">
    <citation type="submission" date="2011-11" db="EMBL/GenBank/DDBJ databases">
        <authorList>
            <consortium name="US DOE Joint Genome Institute"/>
            <person name="Lucas S."/>
            <person name="Han J."/>
            <person name="Lapidus A."/>
            <person name="Cheng J.-F."/>
            <person name="Goodwin L."/>
            <person name="Pitluck S."/>
            <person name="Peters L."/>
            <person name="Ovchinnikova G."/>
            <person name="Zhang X."/>
            <person name="Detter J.C."/>
            <person name="Han C."/>
            <person name="Tapia R."/>
            <person name="Land M."/>
            <person name="Hauser L."/>
            <person name="Kyrpides N."/>
            <person name="Ivanova N."/>
            <person name="Pagani I."/>
            <person name="Vogl K."/>
            <person name="Liu Z."/>
            <person name="Overmann J."/>
            <person name="Frigaard N.-U."/>
            <person name="Bryant D."/>
            <person name="Woyke T."/>
        </authorList>
    </citation>
    <scope>NUCLEOTIDE SEQUENCE [LARGE SCALE GENOMIC DNA]</scope>
    <source>
        <strain evidence="10 11">970</strain>
    </source>
</reference>
<keyword evidence="4 7" id="KW-0574">Periplasm</keyword>
<evidence type="ECO:0000313" key="11">
    <source>
        <dbReference type="Proteomes" id="UP000002964"/>
    </source>
</evidence>
<dbReference type="InterPro" id="IPR012336">
    <property type="entry name" value="Thioredoxin-like_fold"/>
</dbReference>
<evidence type="ECO:0000256" key="5">
    <source>
        <dbReference type="ARBA" id="ARBA00023157"/>
    </source>
</evidence>
<keyword evidence="11" id="KW-1185">Reference proteome</keyword>
<feature type="domain" description="Disulphide bond isomerase DsbC/G N-terminal" evidence="8">
    <location>
        <begin position="53"/>
        <end position="119"/>
    </location>
</feature>
<dbReference type="eggNOG" id="COG1651">
    <property type="taxonomic scope" value="Bacteria"/>
</dbReference>
<dbReference type="Pfam" id="PF13098">
    <property type="entry name" value="Thioredoxin_2"/>
    <property type="match status" value="1"/>
</dbReference>
<dbReference type="RefSeq" id="WP_009147208.1">
    <property type="nucleotide sequence ID" value="NZ_CP121471.1"/>
</dbReference>
<dbReference type="InterPro" id="IPR018950">
    <property type="entry name" value="DiS-bond_isomerase_DsbC/G_N"/>
</dbReference>
<organism evidence="10 11">
    <name type="scientific">Thiorhodovibrio frisius</name>
    <dbReference type="NCBI Taxonomy" id="631362"/>
    <lineage>
        <taxon>Bacteria</taxon>
        <taxon>Pseudomonadati</taxon>
        <taxon>Pseudomonadota</taxon>
        <taxon>Gammaproteobacteria</taxon>
        <taxon>Chromatiales</taxon>
        <taxon>Chromatiaceae</taxon>
        <taxon>Thiorhodovibrio</taxon>
    </lineage>
</organism>
<keyword evidence="6 7" id="KW-0676">Redox-active center</keyword>
<dbReference type="InterPro" id="IPR036249">
    <property type="entry name" value="Thioredoxin-like_sf"/>
</dbReference>
<comment type="subcellular location">
    <subcellularLocation>
        <location evidence="1 7">Periplasm</location>
    </subcellularLocation>
</comment>
<keyword evidence="5" id="KW-1015">Disulfide bond</keyword>
<sequence length="271" mass="28954">MMVSINPQGDFQYLSHSNGYLPSHFQNPGVSLLKAALLLPLVALGLALAGPVQADDAATIRAALAKVLPEDKPTTVKPSVIDGLYQVDIGPQVMFVTADGRYLIDGAIVDLQTRENIVEAAQAEARQRTMAGVGDDEAIIFAADNPKHEITVFTDIDCGYCRKLHHQIDGYNQAGITVRYLFFPRSGAGSPSYDKAVSVWCADNQKAAMTAAKNGEQVASATCKNPVKEHMALGEMLGIQGTPAIVLESGDMIPGYVEPDRLAKLLDATSK</sequence>
<comment type="similarity">
    <text evidence="2 7">Belongs to the thioredoxin family. DsbC subfamily.</text>
</comment>
<proteinExistence type="inferred from homology"/>
<evidence type="ECO:0000256" key="4">
    <source>
        <dbReference type="ARBA" id="ARBA00022764"/>
    </source>
</evidence>
<dbReference type="InterPro" id="IPR033954">
    <property type="entry name" value="DiS-bond_Isoase_DsbC/G"/>
</dbReference>
<keyword evidence="3 7" id="KW-0732">Signal</keyword>
<dbReference type="GO" id="GO:0042597">
    <property type="term" value="C:periplasmic space"/>
    <property type="evidence" value="ECO:0007669"/>
    <property type="project" value="UniProtKB-SubCell"/>
</dbReference>
<dbReference type="InterPro" id="IPR009094">
    <property type="entry name" value="DiS-bond_isomerase_DsbC/G_N_sf"/>
</dbReference>
<feature type="domain" description="Thioredoxin-like fold" evidence="9">
    <location>
        <begin position="143"/>
        <end position="266"/>
    </location>
</feature>
<evidence type="ECO:0000256" key="2">
    <source>
        <dbReference type="ARBA" id="ARBA00009813"/>
    </source>
</evidence>
<dbReference type="PANTHER" id="PTHR35272:SF3">
    <property type="entry name" value="THIOL:DISULFIDE INTERCHANGE PROTEIN DSBC"/>
    <property type="match status" value="1"/>
</dbReference>
<dbReference type="Gene3D" id="3.40.30.10">
    <property type="entry name" value="Glutaredoxin"/>
    <property type="match status" value="1"/>
</dbReference>
<dbReference type="HOGENOM" id="CLU_083593_0_0_6"/>
<dbReference type="Gene3D" id="3.10.450.70">
    <property type="entry name" value="Disulphide bond isomerase, DsbC/G, N-terminal"/>
    <property type="match status" value="1"/>
</dbReference>